<reference evidence="2" key="1">
    <citation type="submission" date="2016-10" db="EMBL/GenBank/DDBJ databases">
        <authorList>
            <person name="Jeantristanb JTB J.-T."/>
            <person name="Ricardo R."/>
        </authorList>
    </citation>
    <scope>NUCLEOTIDE SEQUENCE [LARGE SCALE GENOMIC DNA]</scope>
</reference>
<name>A0A2X0L617_9BASI</name>
<dbReference type="Proteomes" id="UP000249723">
    <property type="component" value="Unassembled WGS sequence"/>
</dbReference>
<dbReference type="EMBL" id="FMWP01000107">
    <property type="protein sequence ID" value="SDA00330.1"/>
    <property type="molecule type" value="Genomic_DNA"/>
</dbReference>
<proteinExistence type="predicted"/>
<keyword evidence="2" id="KW-1185">Reference proteome</keyword>
<protein>
    <submittedName>
        <fullName evidence="1">BZ3500_MvSof-1268-A1-R1_Chr9g10579 protein</fullName>
    </submittedName>
</protein>
<evidence type="ECO:0000313" key="2">
    <source>
        <dbReference type="Proteomes" id="UP000249723"/>
    </source>
</evidence>
<accession>A0A2X0L617</accession>
<evidence type="ECO:0000313" key="1">
    <source>
        <dbReference type="EMBL" id="SDA00330.1"/>
    </source>
</evidence>
<gene>
    <name evidence="1" type="ORF">BZ3500_MVSOF-1268-A1-R1_CHR9G10579</name>
</gene>
<sequence>MTRTNHTLLLPCRQIYDLLQWQHQAVLPTQGLAQDLIRPFGRLNLVAEKVDSFPDSFTEDDMAQDPQVFQKRIFLMPTILSQLSIRD</sequence>
<dbReference type="AlphaFoldDB" id="A0A2X0L617"/>
<organism evidence="1 2">
    <name type="scientific">Microbotryum saponariae</name>
    <dbReference type="NCBI Taxonomy" id="289078"/>
    <lineage>
        <taxon>Eukaryota</taxon>
        <taxon>Fungi</taxon>
        <taxon>Dikarya</taxon>
        <taxon>Basidiomycota</taxon>
        <taxon>Pucciniomycotina</taxon>
        <taxon>Microbotryomycetes</taxon>
        <taxon>Microbotryales</taxon>
        <taxon>Microbotryaceae</taxon>
        <taxon>Microbotryum</taxon>
    </lineage>
</organism>